<gene>
    <name evidence="2" type="primary">110681253</name>
</gene>
<protein>
    <submittedName>
        <fullName evidence="2">Uncharacterized protein</fullName>
    </submittedName>
</protein>
<proteinExistence type="predicted"/>
<feature type="compositionally biased region" description="Basic and acidic residues" evidence="1">
    <location>
        <begin position="174"/>
        <end position="189"/>
    </location>
</feature>
<dbReference type="CDD" id="cd23650">
    <property type="entry name" value="TRP_CaM_bind1"/>
    <property type="match status" value="1"/>
</dbReference>
<dbReference type="AlphaFoldDB" id="A0A903VCM8"/>
<organism evidence="2 3">
    <name type="scientific">Aedes aegypti</name>
    <name type="common">Yellowfever mosquito</name>
    <name type="synonym">Culex aegypti</name>
    <dbReference type="NCBI Taxonomy" id="7159"/>
    <lineage>
        <taxon>Eukaryota</taxon>
        <taxon>Metazoa</taxon>
        <taxon>Ecdysozoa</taxon>
        <taxon>Arthropoda</taxon>
        <taxon>Hexapoda</taxon>
        <taxon>Insecta</taxon>
        <taxon>Pterygota</taxon>
        <taxon>Neoptera</taxon>
        <taxon>Endopterygota</taxon>
        <taxon>Diptera</taxon>
        <taxon>Nematocera</taxon>
        <taxon>Culicoidea</taxon>
        <taxon>Culicidae</taxon>
        <taxon>Culicinae</taxon>
        <taxon>Aedini</taxon>
        <taxon>Aedes</taxon>
        <taxon>Stegomyia</taxon>
    </lineage>
</organism>
<evidence type="ECO:0000256" key="1">
    <source>
        <dbReference type="SAM" id="MobiDB-lite"/>
    </source>
</evidence>
<feature type="compositionally biased region" description="Basic and acidic residues" evidence="1">
    <location>
        <begin position="212"/>
        <end position="225"/>
    </location>
</feature>
<feature type="compositionally biased region" description="Basic and acidic residues" evidence="1">
    <location>
        <begin position="251"/>
        <end position="261"/>
    </location>
</feature>
<feature type="region of interest" description="Disordered" evidence="1">
    <location>
        <begin position="133"/>
        <end position="154"/>
    </location>
</feature>
<reference evidence="2" key="2">
    <citation type="submission" date="2022-10" db="UniProtKB">
        <authorList>
            <consortium name="EnsemblMetazoa"/>
        </authorList>
    </citation>
    <scope>IDENTIFICATION</scope>
    <source>
        <strain evidence="2">LVP_AGWG</strain>
    </source>
</reference>
<feature type="compositionally biased region" description="Low complexity" evidence="1">
    <location>
        <begin position="310"/>
        <end position="331"/>
    </location>
</feature>
<dbReference type="EnsemblMetazoa" id="AAEL021199-RA">
    <property type="protein sequence ID" value="AAEL021199-PA"/>
    <property type="gene ID" value="AAEL021199"/>
</dbReference>
<reference evidence="3" key="1">
    <citation type="submission" date="2017-06" db="EMBL/GenBank/DDBJ databases">
        <title>Aedes aegypti genome working group (AGWG) sequencing and assembly.</title>
        <authorList>
            <consortium name="Aedes aegypti Genome Working Group (AGWG)"/>
            <person name="Matthews B.J."/>
        </authorList>
    </citation>
    <scope>NUCLEOTIDE SEQUENCE [LARGE SCALE GENOMIC DNA]</scope>
    <source>
        <strain evidence="3">LVP_AGWG</strain>
    </source>
</reference>
<keyword evidence="3" id="KW-1185">Reference proteome</keyword>
<evidence type="ECO:0000313" key="2">
    <source>
        <dbReference type="EnsemblMetazoa" id="AAEL021199-PA"/>
    </source>
</evidence>
<dbReference type="Proteomes" id="UP000008820">
    <property type="component" value="Unassembled WGS sequence"/>
</dbReference>
<dbReference type="OrthoDB" id="2373987at2759"/>
<accession>A0A903VCM8</accession>
<sequence length="365" mass="39989">MERRILKDFQIGFVEGLLNETFKNANDKPAADVFSTIAKAIGSRTSAKKKKPEDWNALVRKNTTVRDPIGNSTEAIMRRSRMSLRKQIIEGSTQGLDMNTDNLVEFNPKLSEVTPVTRVAYVKFMTTKLKKDAGKEDEADAATFENERRGSTTRSSIKKLVELKDKINSIEVEDKTEKKSPVKETEIPLKESATTPAAVTVNPPEETISTAFKEDKDDIRIDMSKVRVRSPIMEDPEDVMSENGDRCPTPRRADSIPKRPETPIPSVSPPLDKKTDSGKPSTTEVSSAGSIKAKESTPSSQGSLRKDTLSPSGSAKSDSSRSCSRSPTPARLEPPPPSSPARTPSPAFSDKGKSKITGKTLKGWI</sequence>
<feature type="region of interest" description="Disordered" evidence="1">
    <location>
        <begin position="174"/>
        <end position="365"/>
    </location>
</feature>
<feature type="compositionally biased region" description="Polar residues" evidence="1">
    <location>
        <begin position="278"/>
        <end position="289"/>
    </location>
</feature>
<evidence type="ECO:0000313" key="3">
    <source>
        <dbReference type="Proteomes" id="UP000008820"/>
    </source>
</evidence>
<name>A0A903VCM8_AEDAE</name>